<accession>A0ABV3Z8M2</accession>
<dbReference type="Proteomes" id="UP001560573">
    <property type="component" value="Unassembled WGS sequence"/>
</dbReference>
<name>A0ABV3Z8M2_9BACT</name>
<keyword evidence="3" id="KW-1185">Reference proteome</keyword>
<dbReference type="EMBL" id="JAULBC010000001">
    <property type="protein sequence ID" value="MEX6686216.1"/>
    <property type="molecule type" value="Genomic_DNA"/>
</dbReference>
<evidence type="ECO:0000313" key="3">
    <source>
        <dbReference type="Proteomes" id="UP001560573"/>
    </source>
</evidence>
<feature type="signal peptide" evidence="1">
    <location>
        <begin position="1"/>
        <end position="19"/>
    </location>
</feature>
<protein>
    <recommendedName>
        <fullName evidence="4">DUF3887 domain-containing protein</fullName>
    </recommendedName>
</protein>
<evidence type="ECO:0008006" key="4">
    <source>
        <dbReference type="Google" id="ProtNLM"/>
    </source>
</evidence>
<proteinExistence type="predicted"/>
<dbReference type="RefSeq" id="WP_369327607.1">
    <property type="nucleotide sequence ID" value="NZ_JAULBC010000001.1"/>
</dbReference>
<comment type="caution">
    <text evidence="2">The sequence shown here is derived from an EMBL/GenBank/DDBJ whole genome shotgun (WGS) entry which is preliminary data.</text>
</comment>
<evidence type="ECO:0000256" key="1">
    <source>
        <dbReference type="SAM" id="SignalP"/>
    </source>
</evidence>
<reference evidence="2 3" key="1">
    <citation type="submission" date="2023-07" db="EMBL/GenBank/DDBJ databases">
        <authorList>
            <person name="Lian W.-H."/>
        </authorList>
    </citation>
    <scope>NUCLEOTIDE SEQUENCE [LARGE SCALE GENOMIC DNA]</scope>
    <source>
        <strain evidence="2 3">SYSU DXS3180</strain>
    </source>
</reference>
<feature type="chain" id="PRO_5046711479" description="DUF3887 domain-containing protein" evidence="1">
    <location>
        <begin position="20"/>
        <end position="195"/>
    </location>
</feature>
<evidence type="ECO:0000313" key="2">
    <source>
        <dbReference type="EMBL" id="MEX6686216.1"/>
    </source>
</evidence>
<keyword evidence="1" id="KW-0732">Signal</keyword>
<sequence>MKHLTILIAAMLSLSVAFGQQDFKTYVSTAKTSYSAGKLEDAHFALQQMLQDVEITIGKEVLKLLPAKMDTLASVAQEDNVTGNISFVGATVHRTYGSGEKRAQLDIINNSPLLGALNAFLTTPMLGGLMNDGKSKTVKVQGYKARLEKEDDGGYKLEIPFNSALITYHVDKSTDTEILAMANTIPLPQIAKLIQ</sequence>
<gene>
    <name evidence="2" type="ORF">QTN47_01850</name>
</gene>
<organism evidence="2 3">
    <name type="scientific">Danxiaibacter flavus</name>
    <dbReference type="NCBI Taxonomy" id="3049108"/>
    <lineage>
        <taxon>Bacteria</taxon>
        <taxon>Pseudomonadati</taxon>
        <taxon>Bacteroidota</taxon>
        <taxon>Chitinophagia</taxon>
        <taxon>Chitinophagales</taxon>
        <taxon>Chitinophagaceae</taxon>
        <taxon>Danxiaibacter</taxon>
    </lineage>
</organism>